<dbReference type="GeneID" id="20210547"/>
<feature type="transmembrane region" description="Helical" evidence="7">
    <location>
        <begin position="584"/>
        <end position="608"/>
    </location>
</feature>
<feature type="transmembrane region" description="Helical" evidence="7">
    <location>
        <begin position="549"/>
        <end position="572"/>
    </location>
</feature>
<protein>
    <recommendedName>
        <fullName evidence="7">Transmembrane 9 superfamily member</fullName>
    </recommendedName>
</protein>
<dbReference type="STRING" id="6412.T1FP00"/>
<keyword evidence="6 7" id="KW-0472">Membrane</keyword>
<dbReference type="HOGENOM" id="CLU_010714_4_1_1"/>
<reference evidence="8 10" key="2">
    <citation type="journal article" date="2013" name="Nature">
        <title>Insights into bilaterian evolution from three spiralian genomes.</title>
        <authorList>
            <person name="Simakov O."/>
            <person name="Marletaz F."/>
            <person name="Cho S.J."/>
            <person name="Edsinger-Gonzales E."/>
            <person name="Havlak P."/>
            <person name="Hellsten U."/>
            <person name="Kuo D.H."/>
            <person name="Larsson T."/>
            <person name="Lv J."/>
            <person name="Arendt D."/>
            <person name="Savage R."/>
            <person name="Osoegawa K."/>
            <person name="de Jong P."/>
            <person name="Grimwood J."/>
            <person name="Chapman J.A."/>
            <person name="Shapiro H."/>
            <person name="Aerts A."/>
            <person name="Otillar R.P."/>
            <person name="Terry A.Y."/>
            <person name="Boore J.L."/>
            <person name="Grigoriev I.V."/>
            <person name="Lindberg D.R."/>
            <person name="Seaver E.C."/>
            <person name="Weisblat D.A."/>
            <person name="Putnam N.H."/>
            <person name="Rokhsar D.S."/>
        </authorList>
    </citation>
    <scope>NUCLEOTIDE SEQUENCE</scope>
</reference>
<feature type="transmembrane region" description="Helical" evidence="7">
    <location>
        <begin position="461"/>
        <end position="489"/>
    </location>
</feature>
<reference evidence="10" key="1">
    <citation type="submission" date="2012-12" db="EMBL/GenBank/DDBJ databases">
        <authorList>
            <person name="Hellsten U."/>
            <person name="Grimwood J."/>
            <person name="Chapman J.A."/>
            <person name="Shapiro H."/>
            <person name="Aerts A."/>
            <person name="Otillar R.P."/>
            <person name="Terry A.Y."/>
            <person name="Boore J.L."/>
            <person name="Simakov O."/>
            <person name="Marletaz F."/>
            <person name="Cho S.-J."/>
            <person name="Edsinger-Gonzales E."/>
            <person name="Havlak P."/>
            <person name="Kuo D.-H."/>
            <person name="Larsson T."/>
            <person name="Lv J."/>
            <person name="Arendt D."/>
            <person name="Savage R."/>
            <person name="Osoegawa K."/>
            <person name="de Jong P."/>
            <person name="Lindberg D.R."/>
            <person name="Seaver E.C."/>
            <person name="Weisblat D.A."/>
            <person name="Putnam N.H."/>
            <person name="Grigoriev I.V."/>
            <person name="Rokhsar D.S."/>
        </authorList>
    </citation>
    <scope>NUCLEOTIDE SEQUENCE</scope>
</reference>
<dbReference type="EMBL" id="KB097143">
    <property type="protein sequence ID" value="ESN98841.1"/>
    <property type="molecule type" value="Genomic_DNA"/>
</dbReference>
<dbReference type="InterPro" id="IPR036259">
    <property type="entry name" value="MFS_trans_sf"/>
</dbReference>
<dbReference type="eggNOG" id="KOG1278">
    <property type="taxonomic scope" value="Eukaryota"/>
</dbReference>
<evidence type="ECO:0000256" key="1">
    <source>
        <dbReference type="ARBA" id="ARBA00004141"/>
    </source>
</evidence>
<evidence type="ECO:0000256" key="2">
    <source>
        <dbReference type="ARBA" id="ARBA00005227"/>
    </source>
</evidence>
<dbReference type="SUPFAM" id="SSF103473">
    <property type="entry name" value="MFS general substrate transporter"/>
    <property type="match status" value="1"/>
</dbReference>
<dbReference type="CTD" id="20210547"/>
<keyword evidence="5 7" id="KW-1133">Transmembrane helix</keyword>
<name>T1FP00_HELRO</name>
<dbReference type="KEGG" id="hro:HELRODRAFT_186484"/>
<sequence>MFHKNLIILFVLICLNTCKSFYLPGIAPVHFCPSSVSNDHCQADVKVFVNRLNSADSVIPYEYSYFDFCSNNNEESPVENLGQVVFGERIRPSPYKFTFKEDESFRFVCDAKTYSKDNVNDKKKIENLKNAIKLNYQHHWIIDNMPVAFCYQQSDKDQLYCTPGFPIGCYINEQLLGKNGCEKLITKPVKNTYYLFNHVDFTIDYHAKENDWGEKLPNEAGRLVKAKVILRSVKHLPGKSGKEAFVDVSMDLPSNLTANFQIRYSYGVKFVENRQVKWSSRWDYILDSLSDPKIQWFSIVNSLVIVLMLSGMVAIILLRTLHKDIARYNSLNEKQKDEEEEFGWKLVHGDVFRSPCCALLLSVFLGNGVQLLFMTLITLLFACFGFLSPANRGSLMTCALVLYVCLGTPAGYVSSRIYKMLGGESWKRLVFMTSLMCPGCLFLVFFLLNLVFWFLGSSAAIPFTTLIAILALWFGISVPLTFIGAFFGFKKMTLQLPVKTNQIPRQIPTGSWYTHCISSVVMGGVLPFGCICIQLFFILNSIWGHQVYYMFGCLFVIFVILLIICSETAILLCYFQLCAEDYRWWWRAFLSSGSTAFYFFGYCAHYFFTKMESAGVLSAMLYFGYTFMLSFMLFLLTGTIGFLSCFWFVRKIYSVIKID</sequence>
<dbReference type="PANTHER" id="PTHR10766">
    <property type="entry name" value="TRANSMEMBRANE 9 SUPERFAMILY PROTEIN"/>
    <property type="match status" value="1"/>
</dbReference>
<dbReference type="RefSeq" id="XP_009022791.1">
    <property type="nucleotide sequence ID" value="XM_009024543.1"/>
</dbReference>
<gene>
    <name evidence="9" type="primary">20210547</name>
    <name evidence="8" type="ORF">HELRODRAFT_186484</name>
</gene>
<dbReference type="Proteomes" id="UP000015101">
    <property type="component" value="Unassembled WGS sequence"/>
</dbReference>
<evidence type="ECO:0000313" key="10">
    <source>
        <dbReference type="Proteomes" id="UP000015101"/>
    </source>
</evidence>
<feature type="transmembrane region" description="Helical" evidence="7">
    <location>
        <begin position="296"/>
        <end position="318"/>
    </location>
</feature>
<feature type="transmembrane region" description="Helical" evidence="7">
    <location>
        <begin position="393"/>
        <end position="414"/>
    </location>
</feature>
<keyword evidence="10" id="KW-1185">Reference proteome</keyword>
<comment type="subcellular location">
    <subcellularLocation>
        <location evidence="1">Membrane</location>
        <topology evidence="1">Multi-pass membrane protein</topology>
    </subcellularLocation>
</comment>
<evidence type="ECO:0000313" key="8">
    <source>
        <dbReference type="EMBL" id="ESN98841.1"/>
    </source>
</evidence>
<feature type="signal peptide" evidence="7">
    <location>
        <begin position="1"/>
        <end position="20"/>
    </location>
</feature>
<dbReference type="InParanoid" id="T1FP00"/>
<evidence type="ECO:0000313" key="9">
    <source>
        <dbReference type="EnsemblMetazoa" id="HelroP186484"/>
    </source>
</evidence>
<dbReference type="EnsemblMetazoa" id="HelroT186484">
    <property type="protein sequence ID" value="HelroP186484"/>
    <property type="gene ID" value="HelroG186484"/>
</dbReference>
<evidence type="ECO:0000256" key="7">
    <source>
        <dbReference type="RuleBase" id="RU363079"/>
    </source>
</evidence>
<reference evidence="9" key="3">
    <citation type="submission" date="2015-06" db="UniProtKB">
        <authorList>
            <consortium name="EnsemblMetazoa"/>
        </authorList>
    </citation>
    <scope>IDENTIFICATION</scope>
</reference>
<dbReference type="AlphaFoldDB" id="T1FP00"/>
<keyword evidence="3 7" id="KW-0812">Transmembrane</keyword>
<dbReference type="GO" id="GO:0072657">
    <property type="term" value="P:protein localization to membrane"/>
    <property type="evidence" value="ECO:0000318"/>
    <property type="project" value="GO_Central"/>
</dbReference>
<feature type="chain" id="PRO_5010897016" description="Transmembrane 9 superfamily member" evidence="7">
    <location>
        <begin position="21"/>
        <end position="659"/>
    </location>
</feature>
<feature type="transmembrane region" description="Helical" evidence="7">
    <location>
        <begin position="358"/>
        <end position="387"/>
    </location>
</feature>
<dbReference type="OrthoDB" id="1666796at2759"/>
<dbReference type="OMA" id="GCYTFRN"/>
<dbReference type="PANTHER" id="PTHR10766:SF176">
    <property type="entry name" value="TRANSMEMBRANE 9 SUPERFAMILY MEMBER"/>
    <property type="match status" value="1"/>
</dbReference>
<comment type="similarity">
    <text evidence="2 7">Belongs to the nonaspanin (TM9SF) (TC 9.A.2) family.</text>
</comment>
<evidence type="ECO:0000256" key="4">
    <source>
        <dbReference type="ARBA" id="ARBA00022729"/>
    </source>
</evidence>
<dbReference type="Pfam" id="PF02990">
    <property type="entry name" value="EMP70"/>
    <property type="match status" value="1"/>
</dbReference>
<accession>T1FP00</accession>
<evidence type="ECO:0000256" key="6">
    <source>
        <dbReference type="ARBA" id="ARBA00023136"/>
    </source>
</evidence>
<dbReference type="GO" id="GO:0016020">
    <property type="term" value="C:membrane"/>
    <property type="evidence" value="ECO:0000318"/>
    <property type="project" value="GO_Central"/>
</dbReference>
<evidence type="ECO:0000256" key="3">
    <source>
        <dbReference type="ARBA" id="ARBA00022692"/>
    </source>
</evidence>
<feature type="transmembrane region" description="Helical" evidence="7">
    <location>
        <begin position="620"/>
        <end position="649"/>
    </location>
</feature>
<proteinExistence type="inferred from homology"/>
<dbReference type="InterPro" id="IPR004240">
    <property type="entry name" value="EMP70"/>
</dbReference>
<evidence type="ECO:0000256" key="5">
    <source>
        <dbReference type="ARBA" id="ARBA00022989"/>
    </source>
</evidence>
<dbReference type="EMBL" id="AMQM01001067">
    <property type="status" value="NOT_ANNOTATED_CDS"/>
    <property type="molecule type" value="Genomic_DNA"/>
</dbReference>
<feature type="transmembrane region" description="Helical" evidence="7">
    <location>
        <begin position="435"/>
        <end position="455"/>
    </location>
</feature>
<keyword evidence="4 7" id="KW-0732">Signal</keyword>
<dbReference type="FunCoup" id="T1FP00">
    <property type="interactions" value="1335"/>
</dbReference>
<feature type="transmembrane region" description="Helical" evidence="7">
    <location>
        <begin position="510"/>
        <end position="537"/>
    </location>
</feature>
<organism evidence="9 10">
    <name type="scientific">Helobdella robusta</name>
    <name type="common">Californian leech</name>
    <dbReference type="NCBI Taxonomy" id="6412"/>
    <lineage>
        <taxon>Eukaryota</taxon>
        <taxon>Metazoa</taxon>
        <taxon>Spiralia</taxon>
        <taxon>Lophotrochozoa</taxon>
        <taxon>Annelida</taxon>
        <taxon>Clitellata</taxon>
        <taxon>Hirudinea</taxon>
        <taxon>Rhynchobdellida</taxon>
        <taxon>Glossiphoniidae</taxon>
        <taxon>Helobdella</taxon>
    </lineage>
</organism>